<dbReference type="CTD" id="108709249"/>
<evidence type="ECO:0000256" key="4">
    <source>
        <dbReference type="ARBA" id="ARBA00022729"/>
    </source>
</evidence>
<organism evidence="9 10">
    <name type="scientific">Xenopus laevis</name>
    <name type="common">African clawed frog</name>
    <dbReference type="NCBI Taxonomy" id="8355"/>
    <lineage>
        <taxon>Eukaryota</taxon>
        <taxon>Metazoa</taxon>
        <taxon>Chordata</taxon>
        <taxon>Craniata</taxon>
        <taxon>Vertebrata</taxon>
        <taxon>Euteleostomi</taxon>
        <taxon>Amphibia</taxon>
        <taxon>Batrachia</taxon>
        <taxon>Anura</taxon>
        <taxon>Pipoidea</taxon>
        <taxon>Pipidae</taxon>
        <taxon>Xenopodinae</taxon>
        <taxon>Xenopus</taxon>
        <taxon>Xenopus</taxon>
    </lineage>
</organism>
<evidence type="ECO:0000256" key="2">
    <source>
        <dbReference type="ARBA" id="ARBA00010905"/>
    </source>
</evidence>
<dbReference type="GeneID" id="108709249"/>
<dbReference type="STRING" id="8355.A0A1L8H5D2"/>
<comment type="subcellular location">
    <subcellularLocation>
        <location evidence="1">Secreted</location>
    </subcellularLocation>
</comment>
<dbReference type="AlphaFoldDB" id="A0A1L8H5D2"/>
<dbReference type="PANTHER" id="PTHR14592">
    <property type="entry name" value="UNCHARACTERIZED FAM3"/>
    <property type="match status" value="1"/>
</dbReference>
<keyword evidence="4" id="KW-0732">Signal</keyword>
<dbReference type="OMA" id="LIMVATH"/>
<dbReference type="Xenbase" id="XB-GENE-17341077">
    <property type="gene designation" value="fam3b.S"/>
</dbReference>
<dbReference type="InterPro" id="IPR039477">
    <property type="entry name" value="ILEI/PANDER_dom"/>
</dbReference>
<dbReference type="GO" id="GO:0030073">
    <property type="term" value="P:insulin secretion"/>
    <property type="evidence" value="ECO:0000318"/>
    <property type="project" value="GO_Central"/>
</dbReference>
<dbReference type="OrthoDB" id="440755at2759"/>
<dbReference type="PaxDb" id="8355-A0A1L8H5D2"/>
<evidence type="ECO:0000256" key="7">
    <source>
        <dbReference type="PROSITE-ProRule" id="PRU01375"/>
    </source>
</evidence>
<protein>
    <submittedName>
        <fullName evidence="10">Protein FAM3B</fullName>
    </submittedName>
</protein>
<evidence type="ECO:0000313" key="10">
    <source>
        <dbReference type="RefSeq" id="XP_018104406.1"/>
    </source>
</evidence>
<feature type="domain" description="ILEI/PANDER" evidence="8">
    <location>
        <begin position="108"/>
        <end position="197"/>
    </location>
</feature>
<reference evidence="10" key="2">
    <citation type="submission" date="2025-08" db="UniProtKB">
        <authorList>
            <consortium name="RefSeq"/>
        </authorList>
    </citation>
    <scope>IDENTIFICATION</scope>
    <source>
        <strain evidence="10">J_2021</strain>
        <tissue evidence="10">Erythrocytes</tissue>
    </source>
</reference>
<reference evidence="9" key="1">
    <citation type="submission" date="2024-06" db="UniProtKB">
        <authorList>
            <consortium name="RefSeq"/>
        </authorList>
    </citation>
    <scope>NUCLEOTIDE SEQUENCE [LARGE SCALE GENOMIC DNA]</scope>
    <source>
        <strain evidence="9">J_2021</strain>
    </source>
</reference>
<evidence type="ECO:0000256" key="6">
    <source>
        <dbReference type="ARBA" id="ARBA00023157"/>
    </source>
</evidence>
<dbReference type="Pfam" id="PF15711">
    <property type="entry name" value="ILEI"/>
    <property type="match status" value="1"/>
</dbReference>
<keyword evidence="9" id="KW-1185">Reference proteome</keyword>
<evidence type="ECO:0000256" key="5">
    <source>
        <dbReference type="ARBA" id="ARBA00022734"/>
    </source>
</evidence>
<evidence type="ECO:0000256" key="3">
    <source>
        <dbReference type="ARBA" id="ARBA00022525"/>
    </source>
</evidence>
<dbReference type="GO" id="GO:0030246">
    <property type="term" value="F:carbohydrate binding"/>
    <property type="evidence" value="ECO:0007669"/>
    <property type="project" value="UniProtKB-UniRule"/>
</dbReference>
<dbReference type="GO" id="GO:0005615">
    <property type="term" value="C:extracellular space"/>
    <property type="evidence" value="ECO:0000318"/>
    <property type="project" value="GO_Central"/>
</dbReference>
<evidence type="ECO:0000313" key="11">
    <source>
        <dbReference type="Xenbase" id="XB-GENE-17341077"/>
    </source>
</evidence>
<dbReference type="InterPro" id="IPR039220">
    <property type="entry name" value="FAM3"/>
</dbReference>
<dbReference type="KEGG" id="xla:108709249"/>
<dbReference type="Proteomes" id="UP000186698">
    <property type="component" value="Chromosome 2S"/>
</dbReference>
<keyword evidence="5 7" id="KW-0430">Lectin</keyword>
<gene>
    <name evidence="10 11" type="primary">fam3b.S</name>
</gene>
<name>A0A1L8H5D2_XENLA</name>
<keyword evidence="3" id="KW-0964">Secreted</keyword>
<dbReference type="RefSeq" id="XP_018104406.1">
    <property type="nucleotide sequence ID" value="XM_018248917.2"/>
</dbReference>
<dbReference type="Bgee" id="108709249">
    <property type="expression patterns" value="Expressed in zone of skin and 6 other cell types or tissues"/>
</dbReference>
<comment type="similarity">
    <text evidence="2">Belongs to the FAM3 family.</text>
</comment>
<proteinExistence type="inferred from homology"/>
<accession>A0A1L8H5D2</accession>
<sequence length="234" mass="26258">MVNLRFLPNNSVKVVGLLCAAVCAWYMGYMFATILPEAPWEAAVDGMQSIGLRPVLKAPNPRRQKCDIWVSCAPNELAYRIRTGGAKDVMPEICLDDNMLITGKNSNRGINIAVISSETWKLIETKTFDTYEGDVSNIMHEYLFKISDGNLIMVATHDDAFTKLNEAGKRAFEDYGSKEVRNLRFRSAWAFMAIKGSKMPENIETEKINHSDGNKNRYSGWPAEIQIDGCLPKP</sequence>
<evidence type="ECO:0000256" key="1">
    <source>
        <dbReference type="ARBA" id="ARBA00004613"/>
    </source>
</evidence>
<evidence type="ECO:0000259" key="8">
    <source>
        <dbReference type="Pfam" id="PF15711"/>
    </source>
</evidence>
<evidence type="ECO:0000313" key="9">
    <source>
        <dbReference type="Proteomes" id="UP000186698"/>
    </source>
</evidence>
<dbReference type="PROSITE" id="PS52031">
    <property type="entry name" value="GG_LECTIN"/>
    <property type="match status" value="1"/>
</dbReference>
<keyword evidence="6" id="KW-1015">Disulfide bond</keyword>
<dbReference type="AGR" id="Xenbase:XB-GENE-17341077"/>